<reference evidence="2 3" key="1">
    <citation type="submission" date="2018-04" db="EMBL/GenBank/DDBJ databases">
        <title>Genomic Encyclopedia of Archaeal and Bacterial Type Strains, Phase II (KMG-II): from individual species to whole genera.</title>
        <authorList>
            <person name="Goeker M."/>
        </authorList>
    </citation>
    <scope>NUCLEOTIDE SEQUENCE [LARGE SCALE GENOMIC DNA]</scope>
    <source>
        <strain evidence="2 3">DSM 21823</strain>
    </source>
</reference>
<gene>
    <name evidence="2" type="ORF">C8N34_1382</name>
</gene>
<comment type="caution">
    <text evidence="2">The sequence shown here is derived from an EMBL/GenBank/DDBJ whole genome shotgun (WGS) entry which is preliminary data.</text>
</comment>
<sequence length="114" mass="11935">MTRRGDGEAQFSAGGETYRLKFDFNALADFESIAGAAVWGALDRFAEGEATAEDLRAMLCACLQEHHAGITLRAAGRLMSEGRQALSRAMESALAAPASEDESGEPQAATSPAA</sequence>
<protein>
    <submittedName>
        <fullName evidence="2">Tail tube GTA-gp10-like protein</fullName>
    </submittedName>
</protein>
<dbReference type="AlphaFoldDB" id="A0A2T6A6E5"/>
<evidence type="ECO:0000256" key="1">
    <source>
        <dbReference type="SAM" id="MobiDB-lite"/>
    </source>
</evidence>
<keyword evidence="3" id="KW-1185">Reference proteome</keyword>
<evidence type="ECO:0000313" key="2">
    <source>
        <dbReference type="EMBL" id="PTX39399.1"/>
    </source>
</evidence>
<evidence type="ECO:0000313" key="3">
    <source>
        <dbReference type="Proteomes" id="UP000244224"/>
    </source>
</evidence>
<accession>A0A2T6A6E5</accession>
<organism evidence="2 3">
    <name type="scientific">Gemmobacter caeni</name>
    <dbReference type="NCBI Taxonomy" id="589035"/>
    <lineage>
        <taxon>Bacteria</taxon>
        <taxon>Pseudomonadati</taxon>
        <taxon>Pseudomonadota</taxon>
        <taxon>Alphaproteobacteria</taxon>
        <taxon>Rhodobacterales</taxon>
        <taxon>Paracoccaceae</taxon>
        <taxon>Gemmobacter</taxon>
    </lineage>
</organism>
<feature type="region of interest" description="Disordered" evidence="1">
    <location>
        <begin position="89"/>
        <end position="114"/>
    </location>
</feature>
<proteinExistence type="predicted"/>
<dbReference type="Pfam" id="PF11836">
    <property type="entry name" value="Phage_TAC_11"/>
    <property type="match status" value="1"/>
</dbReference>
<dbReference type="RefSeq" id="WP_108130938.1">
    <property type="nucleotide sequence ID" value="NZ_QBKP01000038.1"/>
</dbReference>
<dbReference type="Proteomes" id="UP000244224">
    <property type="component" value="Unassembled WGS sequence"/>
</dbReference>
<dbReference type="OrthoDB" id="7473872at2"/>
<dbReference type="InterPro" id="IPR021791">
    <property type="entry name" value="Phage_TAC_11"/>
</dbReference>
<dbReference type="EMBL" id="QBKP01000038">
    <property type="protein sequence ID" value="PTX39399.1"/>
    <property type="molecule type" value="Genomic_DNA"/>
</dbReference>
<name>A0A2T6A6E5_9RHOB</name>